<reference evidence="2 3" key="1">
    <citation type="submission" date="2015-06" db="EMBL/GenBank/DDBJ databases">
        <title>Draft Whole-Genome Sequence of the Entomopathogenic Bacterium Xenorhabdus khoisanae.</title>
        <authorList>
            <person name="Naidoo S."/>
            <person name="Featherston J."/>
            <person name="Gray V.M."/>
        </authorList>
    </citation>
    <scope>NUCLEOTIDE SEQUENCE [LARGE SCALE GENOMIC DNA]</scope>
    <source>
        <strain evidence="2 3">MCB</strain>
    </source>
</reference>
<evidence type="ECO:0000313" key="3">
    <source>
        <dbReference type="Proteomes" id="UP000036277"/>
    </source>
</evidence>
<dbReference type="PATRIC" id="fig|880157.4.peg.2450"/>
<sequence>MEKYGKNTMESKTKFLEVETGKLVPNGWNTNSVPLMNMDKLRESLTRLGLFKPIIVREVRDKYEILGGEHRWRAAVELGMPTVMIANLGEISDSTAKQISVIDNERYGEDDADSFTRLLEEIQTDLSYSFADLAPVDDILKDVMPTISTEAAFRELEALSTEMGANTEMDESGSELLRERAERAEVSSHQTMRFKVTTDAAEMIEAVIAAVIRDENIKTGNKMEDAGEALLFIAEKYREVR</sequence>
<dbReference type="GO" id="GO:0005694">
    <property type="term" value="C:chromosome"/>
    <property type="evidence" value="ECO:0007669"/>
    <property type="project" value="TreeGrafter"/>
</dbReference>
<dbReference type="STRING" id="880157.AB204_11545"/>
<organism evidence="2 3">
    <name type="scientific">Xenorhabdus khoisanae</name>
    <dbReference type="NCBI Taxonomy" id="880157"/>
    <lineage>
        <taxon>Bacteria</taxon>
        <taxon>Pseudomonadati</taxon>
        <taxon>Pseudomonadota</taxon>
        <taxon>Gammaproteobacteria</taxon>
        <taxon>Enterobacterales</taxon>
        <taxon>Morganellaceae</taxon>
        <taxon>Xenorhabdus</taxon>
    </lineage>
</organism>
<dbReference type="EMBL" id="LFCV01000069">
    <property type="protein sequence ID" value="KMJ44971.1"/>
    <property type="molecule type" value="Genomic_DNA"/>
</dbReference>
<dbReference type="GO" id="GO:0007059">
    <property type="term" value="P:chromosome segregation"/>
    <property type="evidence" value="ECO:0007669"/>
    <property type="project" value="TreeGrafter"/>
</dbReference>
<keyword evidence="3" id="KW-1185">Reference proteome</keyword>
<gene>
    <name evidence="2" type="ORF">AB204_11545</name>
</gene>
<evidence type="ECO:0000313" key="2">
    <source>
        <dbReference type="EMBL" id="KMJ44971.1"/>
    </source>
</evidence>
<dbReference type="AlphaFoldDB" id="A0A0J5FRP6"/>
<dbReference type="Pfam" id="PF02195">
    <property type="entry name" value="ParB_N"/>
    <property type="match status" value="1"/>
</dbReference>
<dbReference type="InterPro" id="IPR003115">
    <property type="entry name" value="ParB_N"/>
</dbReference>
<name>A0A0J5FRP6_9GAMM</name>
<dbReference type="InterPro" id="IPR050336">
    <property type="entry name" value="Chromosome_partition/occlusion"/>
</dbReference>
<dbReference type="OrthoDB" id="9802051at2"/>
<protein>
    <recommendedName>
        <fullName evidence="1">ParB-like N-terminal domain-containing protein</fullName>
    </recommendedName>
</protein>
<accession>A0A0J5FRP6</accession>
<dbReference type="Gene3D" id="3.90.1530.10">
    <property type="entry name" value="Conserved hypothetical protein from pyrococcus furiosus pfu- 392566-001, ParB domain"/>
    <property type="match status" value="1"/>
</dbReference>
<dbReference type="Proteomes" id="UP000036277">
    <property type="component" value="Unassembled WGS sequence"/>
</dbReference>
<dbReference type="PANTHER" id="PTHR33375">
    <property type="entry name" value="CHROMOSOME-PARTITIONING PROTEIN PARB-RELATED"/>
    <property type="match status" value="1"/>
</dbReference>
<comment type="caution">
    <text evidence="2">The sequence shown here is derived from an EMBL/GenBank/DDBJ whole genome shotgun (WGS) entry which is preliminary data.</text>
</comment>
<dbReference type="SUPFAM" id="SSF110849">
    <property type="entry name" value="ParB/Sulfiredoxin"/>
    <property type="match status" value="1"/>
</dbReference>
<proteinExistence type="predicted"/>
<dbReference type="InterPro" id="IPR036086">
    <property type="entry name" value="ParB/Sulfiredoxin_sf"/>
</dbReference>
<feature type="domain" description="ParB-like N-terminal" evidence="1">
    <location>
        <begin position="16"/>
        <end position="105"/>
    </location>
</feature>
<evidence type="ECO:0000259" key="1">
    <source>
        <dbReference type="SMART" id="SM00470"/>
    </source>
</evidence>
<dbReference type="GO" id="GO:0045881">
    <property type="term" value="P:positive regulation of sporulation resulting in formation of a cellular spore"/>
    <property type="evidence" value="ECO:0007669"/>
    <property type="project" value="TreeGrafter"/>
</dbReference>
<dbReference type="SMART" id="SM00470">
    <property type="entry name" value="ParB"/>
    <property type="match status" value="1"/>
</dbReference>
<dbReference type="PANTHER" id="PTHR33375:SF1">
    <property type="entry name" value="CHROMOSOME-PARTITIONING PROTEIN PARB-RELATED"/>
    <property type="match status" value="1"/>
</dbReference>